<feature type="domain" description="INO80 complex subunit B-like conserved region" evidence="2">
    <location>
        <begin position="248"/>
        <end position="320"/>
    </location>
</feature>
<organism evidence="3 4">
    <name type="scientific">Acanthamoeba castellanii (strain ATCC 30010 / Neff)</name>
    <dbReference type="NCBI Taxonomy" id="1257118"/>
    <lineage>
        <taxon>Eukaryota</taxon>
        <taxon>Amoebozoa</taxon>
        <taxon>Discosea</taxon>
        <taxon>Longamoebia</taxon>
        <taxon>Centramoebida</taxon>
        <taxon>Acanthamoebidae</taxon>
        <taxon>Acanthamoeba</taxon>
    </lineage>
</organism>
<dbReference type="SMART" id="SM01406">
    <property type="entry name" value="PAPA-1"/>
    <property type="match status" value="1"/>
</dbReference>
<evidence type="ECO:0000313" key="4">
    <source>
        <dbReference type="Proteomes" id="UP000011083"/>
    </source>
</evidence>
<keyword evidence="4" id="KW-1185">Reference proteome</keyword>
<feature type="compositionally biased region" description="Acidic residues" evidence="1">
    <location>
        <begin position="154"/>
        <end position="199"/>
    </location>
</feature>
<feature type="compositionally biased region" description="Basic and acidic residues" evidence="1">
    <location>
        <begin position="39"/>
        <end position="52"/>
    </location>
</feature>
<dbReference type="GO" id="GO:0006338">
    <property type="term" value="P:chromatin remodeling"/>
    <property type="evidence" value="ECO:0007669"/>
    <property type="project" value="InterPro"/>
</dbReference>
<feature type="compositionally biased region" description="Basic and acidic residues" evidence="1">
    <location>
        <begin position="285"/>
        <end position="296"/>
    </location>
</feature>
<feature type="region of interest" description="Disordered" evidence="1">
    <location>
        <begin position="1"/>
        <end position="298"/>
    </location>
</feature>
<dbReference type="KEGG" id="acan:ACA1_330340"/>
<feature type="compositionally biased region" description="Basic residues" evidence="1">
    <location>
        <begin position="8"/>
        <end position="17"/>
    </location>
</feature>
<dbReference type="PANTHER" id="PTHR21561:SF12">
    <property type="entry name" value="INO80 COMPLEX SUBUNIT B"/>
    <property type="match status" value="1"/>
</dbReference>
<proteinExistence type="predicted"/>
<feature type="compositionally biased region" description="Acidic residues" evidence="1">
    <location>
        <begin position="121"/>
        <end position="138"/>
    </location>
</feature>
<feature type="compositionally biased region" description="Basic and acidic residues" evidence="1">
    <location>
        <begin position="267"/>
        <end position="276"/>
    </location>
</feature>
<dbReference type="GeneID" id="14912969"/>
<sequence length="375" mass="41935">MAPAVWRMLKKKRRSRPHAAAPEPSAALWHASKQLKKLPPHDTRNSKPDEASPAKGGRKRPVEKAAEVEEDPNPRKRRRKEAAEEMPSPPPRQSNRRKPPAAAASSSGGAQNRGTKRKAEEEIDIVGDNNNDNDDDDQPLQQQNSGDEAKSDVEKEESSDDVDVDVDDEQEDESNGEEEEEEDEADSLVVDEEEDEEGEFGVFQALPQQRLTSRQRAIIDRRDRGEPDEQLLLSLPMGSKAKKAVTEEEQQKKAESALRRKRQQQRQAEEEKELTVRKLLSRTTQKKDEQGTKPERTLGVPSIRYVSKAAEASCSFPDEPAVDLTLALPTSSRTVPGSECVVCHGARAYLSRDHRPLCSSLECYRTLHANAQKTT</sequence>
<feature type="compositionally biased region" description="Basic and acidic residues" evidence="1">
    <location>
        <begin position="244"/>
        <end position="258"/>
    </location>
</feature>
<evidence type="ECO:0000259" key="2">
    <source>
        <dbReference type="SMART" id="SM01406"/>
    </source>
</evidence>
<dbReference type="InterPro" id="IPR006880">
    <property type="entry name" value="INO80B_C"/>
</dbReference>
<evidence type="ECO:0000313" key="3">
    <source>
        <dbReference type="EMBL" id="ELR12470.1"/>
    </source>
</evidence>
<feature type="compositionally biased region" description="Basic and acidic residues" evidence="1">
    <location>
        <begin position="217"/>
        <end position="227"/>
    </location>
</feature>
<dbReference type="STRING" id="1257118.L8GHA1"/>
<evidence type="ECO:0000256" key="1">
    <source>
        <dbReference type="SAM" id="MobiDB-lite"/>
    </source>
</evidence>
<dbReference type="RefSeq" id="XP_004334483.1">
    <property type="nucleotide sequence ID" value="XM_004334435.1"/>
</dbReference>
<dbReference type="InterPro" id="IPR029523">
    <property type="entry name" value="INO80B/Ies2"/>
</dbReference>
<protein>
    <recommendedName>
        <fullName evidence="2">INO80 complex subunit B-like conserved region domain-containing protein</fullName>
    </recommendedName>
</protein>
<dbReference type="VEuPathDB" id="AmoebaDB:ACA1_330340"/>
<dbReference type="PANTHER" id="PTHR21561">
    <property type="entry name" value="INO80 COMPLEX SUBUNIT B"/>
    <property type="match status" value="1"/>
</dbReference>
<dbReference type="EMBL" id="KB008114">
    <property type="protein sequence ID" value="ELR12470.1"/>
    <property type="molecule type" value="Genomic_DNA"/>
</dbReference>
<name>L8GHA1_ACACF</name>
<dbReference type="Pfam" id="PF04795">
    <property type="entry name" value="PAPA-1"/>
    <property type="match status" value="1"/>
</dbReference>
<dbReference type="GO" id="GO:0031011">
    <property type="term" value="C:Ino80 complex"/>
    <property type="evidence" value="ECO:0007669"/>
    <property type="project" value="InterPro"/>
</dbReference>
<dbReference type="Proteomes" id="UP000011083">
    <property type="component" value="Unassembled WGS sequence"/>
</dbReference>
<dbReference type="AlphaFoldDB" id="L8GHA1"/>
<gene>
    <name evidence="3" type="ORF">ACA1_330340</name>
</gene>
<accession>L8GHA1</accession>
<reference evidence="3 4" key="1">
    <citation type="journal article" date="2013" name="Genome Biol.">
        <title>Genome of Acanthamoeba castellanii highlights extensive lateral gene transfer and early evolution of tyrosine kinase signaling.</title>
        <authorList>
            <person name="Clarke M."/>
            <person name="Lohan A.J."/>
            <person name="Liu B."/>
            <person name="Lagkouvardos I."/>
            <person name="Roy S."/>
            <person name="Zafar N."/>
            <person name="Bertelli C."/>
            <person name="Schilde C."/>
            <person name="Kianianmomeni A."/>
            <person name="Burglin T.R."/>
            <person name="Frech C."/>
            <person name="Turcotte B."/>
            <person name="Kopec K.O."/>
            <person name="Synnott J.M."/>
            <person name="Choo C."/>
            <person name="Paponov I."/>
            <person name="Finkler A."/>
            <person name="Soon Heng Tan C."/>
            <person name="Hutchins A.P."/>
            <person name="Weinmeier T."/>
            <person name="Rattei T."/>
            <person name="Chu J.S."/>
            <person name="Gimenez G."/>
            <person name="Irimia M."/>
            <person name="Rigden D.J."/>
            <person name="Fitzpatrick D.A."/>
            <person name="Lorenzo-Morales J."/>
            <person name="Bateman A."/>
            <person name="Chiu C.H."/>
            <person name="Tang P."/>
            <person name="Hegemann P."/>
            <person name="Fromm H."/>
            <person name="Raoult D."/>
            <person name="Greub G."/>
            <person name="Miranda-Saavedra D."/>
            <person name="Chen N."/>
            <person name="Nash P."/>
            <person name="Ginger M.L."/>
            <person name="Horn M."/>
            <person name="Schaap P."/>
            <person name="Caler L."/>
            <person name="Loftus B."/>
        </authorList>
    </citation>
    <scope>NUCLEOTIDE SEQUENCE [LARGE SCALE GENOMIC DNA]</scope>
    <source>
        <strain evidence="3 4">Neff</strain>
    </source>
</reference>
<feature type="compositionally biased region" description="Low complexity" evidence="1">
    <location>
        <begin position="101"/>
        <end position="110"/>
    </location>
</feature>
<feature type="compositionally biased region" description="Polar residues" evidence="1">
    <location>
        <begin position="206"/>
        <end position="215"/>
    </location>
</feature>